<feature type="repeat" description="WD" evidence="13">
    <location>
        <begin position="494"/>
        <end position="527"/>
    </location>
</feature>
<evidence type="ECO:0000256" key="14">
    <source>
        <dbReference type="SAM" id="MobiDB-lite"/>
    </source>
</evidence>
<keyword evidence="3" id="KW-0963">Cytoplasm</keyword>
<evidence type="ECO:0000256" key="10">
    <source>
        <dbReference type="ARBA" id="ARBA00029552"/>
    </source>
</evidence>
<reference evidence="15" key="1">
    <citation type="submission" date="2021-03" db="EMBL/GenBank/DDBJ databases">
        <title>Chromosome level genome of the anhydrobiotic midge Polypedilum vanderplanki.</title>
        <authorList>
            <person name="Yoshida Y."/>
            <person name="Kikawada T."/>
            <person name="Gusev O."/>
        </authorList>
    </citation>
    <scope>NUCLEOTIDE SEQUENCE</scope>
    <source>
        <strain evidence="15">NIAS01</strain>
        <tissue evidence="15">Whole body or cell culture</tissue>
    </source>
</reference>
<feature type="repeat" description="WD" evidence="13">
    <location>
        <begin position="585"/>
        <end position="619"/>
    </location>
</feature>
<comment type="subunit">
    <text evidence="12">Microtubule inner protein component of sperm flagellar doublet microtubules. Interacts with BRCA2. Interacts with the CCT chaperonin complex. Interacts with HSP70. Interacts with AK8. Interacts with CFAP45. Interacts with DNAI1. Interacts with IQDC.</text>
</comment>
<feature type="compositionally biased region" description="Basic and acidic residues" evidence="14">
    <location>
        <begin position="688"/>
        <end position="698"/>
    </location>
</feature>
<dbReference type="SUPFAM" id="SSF50978">
    <property type="entry name" value="WD40 repeat-like"/>
    <property type="match status" value="2"/>
</dbReference>
<keyword evidence="7" id="KW-0969">Cilium</keyword>
<accession>A0A9J6C179</accession>
<comment type="subcellular location">
    <subcellularLocation>
        <location evidence="1">Cell projection</location>
        <location evidence="1">Cilium</location>
        <location evidence="1">Flagellum</location>
    </subcellularLocation>
    <subcellularLocation>
        <location evidence="2">Cytoplasm</location>
    </subcellularLocation>
</comment>
<feature type="region of interest" description="Disordered" evidence="14">
    <location>
        <begin position="669"/>
        <end position="704"/>
    </location>
</feature>
<evidence type="ECO:0000256" key="5">
    <source>
        <dbReference type="ARBA" id="ARBA00022737"/>
    </source>
</evidence>
<keyword evidence="16" id="KW-1185">Reference proteome</keyword>
<dbReference type="InterPro" id="IPR050630">
    <property type="entry name" value="WD_repeat_EMAP"/>
</dbReference>
<comment type="function">
    <text evidence="11">Microtubule inner protein (MIP) part of the dynein-decorated doublet microtubules (DMTs) in cilia axoneme. Important for proper ciliary and flagellar beating. May act in cooperation with CFAP45 and axonemal dynein subunit DNAH11. May play a role in cell growth and/or survival.</text>
</comment>
<dbReference type="Proteomes" id="UP001107558">
    <property type="component" value="Chromosome 2"/>
</dbReference>
<organism evidence="15 16">
    <name type="scientific">Polypedilum vanderplanki</name>
    <name type="common">Sleeping chironomid midge</name>
    <dbReference type="NCBI Taxonomy" id="319348"/>
    <lineage>
        <taxon>Eukaryota</taxon>
        <taxon>Metazoa</taxon>
        <taxon>Ecdysozoa</taxon>
        <taxon>Arthropoda</taxon>
        <taxon>Hexapoda</taxon>
        <taxon>Insecta</taxon>
        <taxon>Pterygota</taxon>
        <taxon>Neoptera</taxon>
        <taxon>Endopterygota</taxon>
        <taxon>Diptera</taxon>
        <taxon>Nematocera</taxon>
        <taxon>Chironomoidea</taxon>
        <taxon>Chironomidae</taxon>
        <taxon>Chironominae</taxon>
        <taxon>Polypedilum</taxon>
        <taxon>Polypedilum</taxon>
    </lineage>
</organism>
<name>A0A9J6C179_POLVA</name>
<feature type="repeat" description="WD" evidence="13">
    <location>
        <begin position="620"/>
        <end position="653"/>
    </location>
</feature>
<keyword evidence="5" id="KW-0677">Repeat</keyword>
<dbReference type="InterPro" id="IPR036322">
    <property type="entry name" value="WD40_repeat_dom_sf"/>
</dbReference>
<dbReference type="FunFam" id="2.130.10.10:FF:001320">
    <property type="entry name" value="Predicted protein"/>
    <property type="match status" value="1"/>
</dbReference>
<evidence type="ECO:0000256" key="12">
    <source>
        <dbReference type="ARBA" id="ARBA00047117"/>
    </source>
</evidence>
<dbReference type="SMART" id="SM00320">
    <property type="entry name" value="WD40"/>
    <property type="match status" value="10"/>
</dbReference>
<evidence type="ECO:0000256" key="7">
    <source>
        <dbReference type="ARBA" id="ARBA00023069"/>
    </source>
</evidence>
<evidence type="ECO:0000256" key="11">
    <source>
        <dbReference type="ARBA" id="ARBA00046056"/>
    </source>
</evidence>
<feature type="compositionally biased region" description="Polar residues" evidence="14">
    <location>
        <begin position="671"/>
        <end position="687"/>
    </location>
</feature>
<evidence type="ECO:0000256" key="13">
    <source>
        <dbReference type="PROSITE-ProRule" id="PRU00221"/>
    </source>
</evidence>
<dbReference type="GO" id="GO:0005930">
    <property type="term" value="C:axoneme"/>
    <property type="evidence" value="ECO:0007669"/>
    <property type="project" value="UniProtKB-ARBA"/>
</dbReference>
<dbReference type="Gene3D" id="2.130.10.10">
    <property type="entry name" value="YVTN repeat-like/Quinoprotein amine dehydrogenase"/>
    <property type="match status" value="3"/>
</dbReference>
<evidence type="ECO:0000313" key="16">
    <source>
        <dbReference type="Proteomes" id="UP001107558"/>
    </source>
</evidence>
<dbReference type="OrthoDB" id="6252103at2759"/>
<dbReference type="CDD" id="cd00200">
    <property type="entry name" value="WD40"/>
    <property type="match status" value="1"/>
</dbReference>
<dbReference type="InterPro" id="IPR015943">
    <property type="entry name" value="WD40/YVTN_repeat-like_dom_sf"/>
</dbReference>
<evidence type="ECO:0000256" key="4">
    <source>
        <dbReference type="ARBA" id="ARBA00022574"/>
    </source>
</evidence>
<dbReference type="Pfam" id="PF00400">
    <property type="entry name" value="WD40"/>
    <property type="match status" value="5"/>
</dbReference>
<dbReference type="InterPro" id="IPR020472">
    <property type="entry name" value="WD40_PAC1"/>
</dbReference>
<evidence type="ECO:0000256" key="2">
    <source>
        <dbReference type="ARBA" id="ARBA00004496"/>
    </source>
</evidence>
<keyword evidence="6" id="KW-0282">Flagellum</keyword>
<comment type="similarity">
    <text evidence="9">Belongs to the CFAP52 family.</text>
</comment>
<gene>
    <name evidence="15" type="ORF">PVAND_005810</name>
</gene>
<dbReference type="PROSITE" id="PS50082">
    <property type="entry name" value="WD_REPEATS_2"/>
    <property type="match status" value="4"/>
</dbReference>
<dbReference type="InterPro" id="IPR001680">
    <property type="entry name" value="WD40_rpt"/>
</dbReference>
<dbReference type="GO" id="GO:0031514">
    <property type="term" value="C:motile cilium"/>
    <property type="evidence" value="ECO:0007669"/>
    <property type="project" value="UniProtKB-SubCell"/>
</dbReference>
<evidence type="ECO:0000256" key="8">
    <source>
        <dbReference type="ARBA" id="ARBA00023273"/>
    </source>
</evidence>
<keyword evidence="4 13" id="KW-0853">WD repeat</keyword>
<evidence type="ECO:0000313" key="15">
    <source>
        <dbReference type="EMBL" id="KAG5675953.1"/>
    </source>
</evidence>
<sequence>MDRDDEFEVPTKAVDELIVEQIFGFDGKIPLQVHPDQKHLIFTIGNKISILNLTTNKQEFLSGHTHNISALDISPSGRLLASGQINHMGFRAHLFVWDWEKRCEILRHELHKVRVQDLCFSSDEEHLISLGGKDCGMIIVWNINKNIAVCGQIATRETTGEALFISGLHSRSRVFVTGGNQNLRLWKLNSTTRRISAQDVAVGKLRREFTCLKVDCSDDLMYVGTTSGDVVKINLNCSDDTMECASKMPTLLGCYARHIPTKPYGKDCEKYENGIRDLLILPFGQLIIGAGDGCVEIVEERNCKFKDYPSPTWPNFKILKKAKVNGVISSLQLLNNETLLIGTEGCEIFSIPVKTFDKNQMKLIKTCHTDAINDIAFPHKFPSCFATASYESIRIWSSVKKQELLRIIVPNFTSKSVVFSYDGKSIVSAWNDGVIRAFTPLTGKLIYAIPNAHNKGCTSVALTKSGKILVSGGVEGQVRVWKIGAEKQSLMGVLKEHFGPISTVEINSFDTEVISASSDGSCIIWDLLRLARKHVLFANTQFTAARYFPTGVQILTSGTDRTISYWEVYDGSLVREKEGSKYGPINCLALNSTGEYFISAGSDCVVKLWSYELGEIVAQGLGHTGSVTACRYSPNGKFLITGGSDGTIFMWKIPIQFQPNFDLKMNEKQKTANNHMKQPEQIQQINERQSRSISHDGSSHSLKK</sequence>
<dbReference type="AlphaFoldDB" id="A0A9J6C179"/>
<comment type="caution">
    <text evidence="15">The sequence shown here is derived from an EMBL/GenBank/DDBJ whole genome shotgun (WGS) entry which is preliminary data.</text>
</comment>
<dbReference type="PROSITE" id="PS50294">
    <property type="entry name" value="WD_REPEATS_REGION"/>
    <property type="match status" value="3"/>
</dbReference>
<protein>
    <recommendedName>
        <fullName evidence="10">Cilia- and flagella-associated protein 52</fullName>
    </recommendedName>
</protein>
<feature type="repeat" description="WD" evidence="13">
    <location>
        <begin position="450"/>
        <end position="491"/>
    </location>
</feature>
<dbReference type="PANTHER" id="PTHR13720">
    <property type="entry name" value="WD-40 REPEAT PROTEIN"/>
    <property type="match status" value="1"/>
</dbReference>
<dbReference type="PROSITE" id="PS00678">
    <property type="entry name" value="WD_REPEATS_1"/>
    <property type="match status" value="1"/>
</dbReference>
<keyword evidence="8" id="KW-0966">Cell projection</keyword>
<evidence type="ECO:0000256" key="3">
    <source>
        <dbReference type="ARBA" id="ARBA00022490"/>
    </source>
</evidence>
<dbReference type="InterPro" id="IPR019775">
    <property type="entry name" value="WD40_repeat_CS"/>
</dbReference>
<evidence type="ECO:0000256" key="9">
    <source>
        <dbReference type="ARBA" id="ARBA00029456"/>
    </source>
</evidence>
<dbReference type="PRINTS" id="PR00320">
    <property type="entry name" value="GPROTEINBRPT"/>
</dbReference>
<proteinExistence type="inferred from homology"/>
<dbReference type="EMBL" id="JADBJN010000002">
    <property type="protein sequence ID" value="KAG5675953.1"/>
    <property type="molecule type" value="Genomic_DNA"/>
</dbReference>
<evidence type="ECO:0000256" key="6">
    <source>
        <dbReference type="ARBA" id="ARBA00022846"/>
    </source>
</evidence>
<dbReference type="PANTHER" id="PTHR13720:SF14">
    <property type="entry name" value="CILIA- AND FLAGELLA-ASSOCIATED PROTEIN 52"/>
    <property type="match status" value="1"/>
</dbReference>
<evidence type="ECO:0000256" key="1">
    <source>
        <dbReference type="ARBA" id="ARBA00004230"/>
    </source>
</evidence>